<feature type="transmembrane region" description="Helical" evidence="1">
    <location>
        <begin position="386"/>
        <end position="404"/>
    </location>
</feature>
<comment type="caution">
    <text evidence="2">The sequence shown here is derived from an EMBL/GenBank/DDBJ whole genome shotgun (WGS) entry which is preliminary data.</text>
</comment>
<evidence type="ECO:0000256" key="1">
    <source>
        <dbReference type="SAM" id="Phobius"/>
    </source>
</evidence>
<keyword evidence="1" id="KW-0812">Transmembrane</keyword>
<feature type="transmembrane region" description="Helical" evidence="1">
    <location>
        <begin position="173"/>
        <end position="191"/>
    </location>
</feature>
<evidence type="ECO:0000313" key="3">
    <source>
        <dbReference type="Proteomes" id="UP000177941"/>
    </source>
</evidence>
<dbReference type="EMBL" id="MHHS01000035">
    <property type="protein sequence ID" value="OGY36399.1"/>
    <property type="molecule type" value="Genomic_DNA"/>
</dbReference>
<reference evidence="2 3" key="1">
    <citation type="journal article" date="2016" name="Nat. Commun.">
        <title>Thousands of microbial genomes shed light on interconnected biogeochemical processes in an aquifer system.</title>
        <authorList>
            <person name="Anantharaman K."/>
            <person name="Brown C.T."/>
            <person name="Hug L.A."/>
            <person name="Sharon I."/>
            <person name="Castelle C.J."/>
            <person name="Probst A.J."/>
            <person name="Thomas B.C."/>
            <person name="Singh A."/>
            <person name="Wilkins M.J."/>
            <person name="Karaoz U."/>
            <person name="Brodie E.L."/>
            <person name="Williams K.H."/>
            <person name="Hubbard S.S."/>
            <person name="Banfield J.F."/>
        </authorList>
    </citation>
    <scope>NUCLEOTIDE SEQUENCE [LARGE SCALE GENOMIC DNA]</scope>
</reference>
<feature type="transmembrane region" description="Helical" evidence="1">
    <location>
        <begin position="310"/>
        <end position="329"/>
    </location>
</feature>
<feature type="transmembrane region" description="Helical" evidence="1">
    <location>
        <begin position="121"/>
        <end position="142"/>
    </location>
</feature>
<feature type="transmembrane region" description="Helical" evidence="1">
    <location>
        <begin position="1183"/>
        <end position="1203"/>
    </location>
</feature>
<feature type="transmembrane region" description="Helical" evidence="1">
    <location>
        <begin position="411"/>
        <end position="430"/>
    </location>
</feature>
<feature type="transmembrane region" description="Helical" evidence="1">
    <location>
        <begin position="197"/>
        <end position="213"/>
    </location>
</feature>
<proteinExistence type="predicted"/>
<dbReference type="AlphaFoldDB" id="A0A1G1X8S7"/>
<name>A0A1G1X8S7_9BACT</name>
<keyword evidence="1" id="KW-0472">Membrane</keyword>
<feature type="transmembrane region" description="Helical" evidence="1">
    <location>
        <begin position="225"/>
        <end position="245"/>
    </location>
</feature>
<dbReference type="Gene3D" id="2.60.120.260">
    <property type="entry name" value="Galactose-binding domain-like"/>
    <property type="match status" value="2"/>
</dbReference>
<feature type="transmembrane region" description="Helical" evidence="1">
    <location>
        <begin position="341"/>
        <end position="366"/>
    </location>
</feature>
<sequence length="1210" mass="135532">MLTSKTPILLLRFCAVIALVALPYYLFAPHQFIGGDDSRFFMVMPKPFLQNIAPYSWFHLSGFGRSNPNQFFLPLTAILSLAQTIVPLPTIVSYATFSAAFILGFLSFEKLLRALLPKGESAIPLVASLLYILSPIMIIGQWNNFLNASWLIGLVPALAYFYIQYMRSKKIRYVLWGCLAAIALSVGMASVPWFLGYLLPALFCAPIVIILHRKTIMNVSFWARSAFFALCIILSQSFWIMPLAVDIITPSPNGVWSGISQTIFQDSFAVTINATAIGNIAYPMLNLFHRELVSTFNWPQLSVFTHFYDFTMWVNVLIPIAFILALAKSKKSLAATELPRFLTLTTMYAVALFLFTVNIGILKPLFLSLGAIPGWVMFRNSFDKFAPGYVFYFSISIAFSLLIIKRAYPKYKIPILLAAAIIVAINALPIKQLINHPLWSTEHVQTVTKIPAEYTSFMQDVARTVPATSNILTLPLNNAGYSLVATPGTSRAYVGRSLVEPFANRYDYSGFLSFPYEYEQAIRAAVANEDYQSLYNIFKQFNIDYIITTQNIPEELQKSYLFELPLLEIQQDSSFINALSNEALLESAQGNFTLYRLKGSSENTLITIPEQIVSIPQKEDAASNTISALLPILRPGLAIIPDDQIKNFSHVSQLFMPQKASEITLSPGTYALPLISSSHSLNFEQDTNTLSQTATLDYTLDQQPYSYTASQALFPSITKDNIVQINDIFYTPGDIQNIAALNGDVVNLLQKENNSLIPDTSYLAKEWSQGDCNAHTNDPSVTFTQETEGLILEATDNHNACLYKTIALQEQSPYVFSFSYKSNNKSAKVFMQNGDTILPIPDSISDNQWHRIEIPFIANASATIYLYSGTAADNADTTYTNVELTPYKKVQSIVLHNLIAHTKTISVDTPTSFSFSPEKKTPMQLPPLSQWATGDCRAIDEKHAVFFSHEDDAPITLKAIDGHSACIYAKVDITHNTAYTFVINARSVQNQHIPFYVQFDTDKDNVKQALDTTAQTWQSATVDFQTPKEATQAIIYLYSGKDENADTEVAYQEPSLDSYPLPDMQPYLYKEPEDKTSTPSLASITSEKISPIAYRVHLSHMPKQALMQFKEPFHTGWNIYSQQTYHWYTPLLPHFRNAPHFPINSAASGWVLNAQDICAAAQCEGDDEEYSATILLVFTPQKWFYIGSMMTLLTLIGLSALLVKDKYYAR</sequence>
<feature type="transmembrane region" description="Helical" evidence="1">
    <location>
        <begin position="148"/>
        <end position="166"/>
    </location>
</feature>
<gene>
    <name evidence="2" type="ORF">A3E36_01425</name>
</gene>
<keyword evidence="1" id="KW-1133">Transmembrane helix</keyword>
<feature type="transmembrane region" description="Helical" evidence="1">
    <location>
        <begin position="9"/>
        <end position="27"/>
    </location>
</feature>
<accession>A0A1G1X8S7</accession>
<feature type="transmembrane region" description="Helical" evidence="1">
    <location>
        <begin position="91"/>
        <end position="109"/>
    </location>
</feature>
<organism evidence="2 3">
    <name type="scientific">Candidatus Andersenbacteria bacterium RIFCSPHIGHO2_12_FULL_45_11b</name>
    <dbReference type="NCBI Taxonomy" id="1797282"/>
    <lineage>
        <taxon>Bacteria</taxon>
        <taxon>Candidatus Anderseniibacteriota</taxon>
    </lineage>
</organism>
<evidence type="ECO:0008006" key="4">
    <source>
        <dbReference type="Google" id="ProtNLM"/>
    </source>
</evidence>
<evidence type="ECO:0000313" key="2">
    <source>
        <dbReference type="EMBL" id="OGY36399.1"/>
    </source>
</evidence>
<protein>
    <recommendedName>
        <fullName evidence="4">CBM-cenC domain-containing protein</fullName>
    </recommendedName>
</protein>
<dbReference type="Proteomes" id="UP000177941">
    <property type="component" value="Unassembled WGS sequence"/>
</dbReference>